<keyword evidence="1" id="KW-0812">Transmembrane</keyword>
<accession>A0AAX2QJ37</accession>
<gene>
    <name evidence="2" type="ORF">EV131_10824</name>
</gene>
<evidence type="ECO:0000313" key="3">
    <source>
        <dbReference type="Proteomes" id="UP000295021"/>
    </source>
</evidence>
<evidence type="ECO:0000313" key="2">
    <source>
        <dbReference type="EMBL" id="TCU22550.1"/>
    </source>
</evidence>
<dbReference type="EMBL" id="SMBI01000008">
    <property type="protein sequence ID" value="TCU22550.1"/>
    <property type="molecule type" value="Genomic_DNA"/>
</dbReference>
<organism evidence="2 3">
    <name type="scientific">Rhizobium laguerreae</name>
    <dbReference type="NCBI Taxonomy" id="1076926"/>
    <lineage>
        <taxon>Bacteria</taxon>
        <taxon>Pseudomonadati</taxon>
        <taxon>Pseudomonadota</taxon>
        <taxon>Alphaproteobacteria</taxon>
        <taxon>Hyphomicrobiales</taxon>
        <taxon>Rhizobiaceae</taxon>
        <taxon>Rhizobium/Agrobacterium group</taxon>
        <taxon>Rhizobium</taxon>
    </lineage>
</organism>
<proteinExistence type="predicted"/>
<dbReference type="AlphaFoldDB" id="A0AAX2QJ37"/>
<keyword evidence="1" id="KW-1133">Transmembrane helix</keyword>
<feature type="transmembrane region" description="Helical" evidence="1">
    <location>
        <begin position="210"/>
        <end position="232"/>
    </location>
</feature>
<protein>
    <recommendedName>
        <fullName evidence="4">Transmembrane protein</fullName>
    </recommendedName>
</protein>
<evidence type="ECO:0008006" key="4">
    <source>
        <dbReference type="Google" id="ProtNLM"/>
    </source>
</evidence>
<dbReference type="Proteomes" id="UP000295021">
    <property type="component" value="Unassembled WGS sequence"/>
</dbReference>
<evidence type="ECO:0000256" key="1">
    <source>
        <dbReference type="SAM" id="Phobius"/>
    </source>
</evidence>
<comment type="caution">
    <text evidence="2">The sequence shown here is derived from an EMBL/GenBank/DDBJ whole genome shotgun (WGS) entry which is preliminary data.</text>
</comment>
<sequence>MRSGADNAAGRQRHFTERIEGRRFAGALNFRAIMKNDRARSLLLTALSAAAFFCVVAGSAFAHSRSSDGGSHAGLDIPEISHGEMAVMSDYRGRIIGLASRAVDTNEPFRRVLNYAEIQYSYCLWGRMPGSVTDEKSPFNECAHAYLAATKAVLLSMREMPREAAAAGEIISAVDADMVRRGLALISCRFSGEAFSTADIVKPRWSGIPFHAASVASLTGLASLFGLGVFALRRFSRPKAQSSE</sequence>
<name>A0AAX2QJ37_9HYPH</name>
<keyword evidence="1" id="KW-0472">Membrane</keyword>
<reference evidence="2 3" key="1">
    <citation type="submission" date="2019-03" db="EMBL/GenBank/DDBJ databases">
        <title>Genomic Encyclopedia of Type Strains, Phase IV (KMG-V): Genome sequencing to study the core and pangenomes of soil and plant-associated prokaryotes.</title>
        <authorList>
            <person name="Whitman W."/>
        </authorList>
    </citation>
    <scope>NUCLEOTIDE SEQUENCE [LARGE SCALE GENOMIC DNA]</scope>
    <source>
        <strain evidence="2 3">FB403</strain>
    </source>
</reference>
<feature type="transmembrane region" description="Helical" evidence="1">
    <location>
        <begin position="41"/>
        <end position="62"/>
    </location>
</feature>